<accession>A0A8J2SPM1</accession>
<evidence type="ECO:0000256" key="1">
    <source>
        <dbReference type="SAM" id="MobiDB-lite"/>
    </source>
</evidence>
<gene>
    <name evidence="2" type="ORF">PECAL_3P18070</name>
</gene>
<dbReference type="EMBL" id="CAKKNE010000003">
    <property type="protein sequence ID" value="CAH0371851.1"/>
    <property type="molecule type" value="Genomic_DNA"/>
</dbReference>
<organism evidence="2 3">
    <name type="scientific">Pelagomonas calceolata</name>
    <dbReference type="NCBI Taxonomy" id="35677"/>
    <lineage>
        <taxon>Eukaryota</taxon>
        <taxon>Sar</taxon>
        <taxon>Stramenopiles</taxon>
        <taxon>Ochrophyta</taxon>
        <taxon>Pelagophyceae</taxon>
        <taxon>Pelagomonadales</taxon>
        <taxon>Pelagomonadaceae</taxon>
        <taxon>Pelagomonas</taxon>
    </lineage>
</organism>
<sequence length="288" mass="32368">HHIYRYLHAAAAGRRPRPGQIPGVPLLDGPGRKADDLDPVVDAALLARANDPERLVVALLGHLEEHDDGRARRVDVGPADVRVLEHGPARVPRGRKRRLVERVARCGRGQRVHERLRVLRDLVREELGEAPQRRAERGRRRGRHGRERAPEGQRRRGRRVPLGQRVGHGRGRLELLRLARLGRRGRALARLLALVARRGRLLALGAPLAHALARRPHEVPARGLADPVAPQACRREEPVGGRRRRRVRGAGGRRRDVVRVHVPFRLVDPRRHVPAILSSQGRLLINNP</sequence>
<evidence type="ECO:0000313" key="3">
    <source>
        <dbReference type="Proteomes" id="UP000789595"/>
    </source>
</evidence>
<reference evidence="2" key="1">
    <citation type="submission" date="2021-11" db="EMBL/GenBank/DDBJ databases">
        <authorList>
            <consortium name="Genoscope - CEA"/>
            <person name="William W."/>
        </authorList>
    </citation>
    <scope>NUCLEOTIDE SEQUENCE</scope>
</reference>
<dbReference type="AlphaFoldDB" id="A0A8J2SPM1"/>
<protein>
    <submittedName>
        <fullName evidence="2">Uncharacterized protein</fullName>
    </submittedName>
</protein>
<feature type="compositionally biased region" description="Basic residues" evidence="1">
    <location>
        <begin position="136"/>
        <end position="146"/>
    </location>
</feature>
<feature type="non-terminal residue" evidence="2">
    <location>
        <position position="1"/>
    </location>
</feature>
<evidence type="ECO:0000313" key="2">
    <source>
        <dbReference type="EMBL" id="CAH0371851.1"/>
    </source>
</evidence>
<keyword evidence="3" id="KW-1185">Reference proteome</keyword>
<comment type="caution">
    <text evidence="2">The sequence shown here is derived from an EMBL/GenBank/DDBJ whole genome shotgun (WGS) entry which is preliminary data.</text>
</comment>
<name>A0A8J2SPM1_9STRA</name>
<feature type="region of interest" description="Disordered" evidence="1">
    <location>
        <begin position="130"/>
        <end position="165"/>
    </location>
</feature>
<dbReference type="Proteomes" id="UP000789595">
    <property type="component" value="Unassembled WGS sequence"/>
</dbReference>
<proteinExistence type="predicted"/>